<dbReference type="EMBL" id="BARS01048573">
    <property type="protein sequence ID" value="GAG37951.1"/>
    <property type="molecule type" value="Genomic_DNA"/>
</dbReference>
<proteinExistence type="predicted"/>
<feature type="compositionally biased region" description="Basic and acidic residues" evidence="1">
    <location>
        <begin position="9"/>
        <end position="19"/>
    </location>
</feature>
<feature type="region of interest" description="Disordered" evidence="1">
    <location>
        <begin position="1"/>
        <end position="20"/>
    </location>
</feature>
<comment type="caution">
    <text evidence="2">The sequence shown here is derived from an EMBL/GenBank/DDBJ whole genome shotgun (WGS) entry which is preliminary data.</text>
</comment>
<sequence length="49" mass="5516">ALNNAAQDKPAREWNERGRHPGLAFPIADGTLKGYDKWECVRSISTFLD</sequence>
<name>X0YMN7_9ZZZZ</name>
<evidence type="ECO:0000313" key="2">
    <source>
        <dbReference type="EMBL" id="GAG37951.1"/>
    </source>
</evidence>
<dbReference type="AlphaFoldDB" id="X0YMN7"/>
<evidence type="ECO:0000256" key="1">
    <source>
        <dbReference type="SAM" id="MobiDB-lite"/>
    </source>
</evidence>
<gene>
    <name evidence="2" type="ORF">S01H1_72777</name>
</gene>
<feature type="non-terminal residue" evidence="2">
    <location>
        <position position="1"/>
    </location>
</feature>
<organism evidence="2">
    <name type="scientific">marine sediment metagenome</name>
    <dbReference type="NCBI Taxonomy" id="412755"/>
    <lineage>
        <taxon>unclassified sequences</taxon>
        <taxon>metagenomes</taxon>
        <taxon>ecological metagenomes</taxon>
    </lineage>
</organism>
<accession>X0YMN7</accession>
<reference evidence="2" key="1">
    <citation type="journal article" date="2014" name="Front. Microbiol.">
        <title>High frequency of phylogenetically diverse reductive dehalogenase-homologous genes in deep subseafloor sedimentary metagenomes.</title>
        <authorList>
            <person name="Kawai M."/>
            <person name="Futagami T."/>
            <person name="Toyoda A."/>
            <person name="Takaki Y."/>
            <person name="Nishi S."/>
            <person name="Hori S."/>
            <person name="Arai W."/>
            <person name="Tsubouchi T."/>
            <person name="Morono Y."/>
            <person name="Uchiyama I."/>
            <person name="Ito T."/>
            <person name="Fujiyama A."/>
            <person name="Inagaki F."/>
            <person name="Takami H."/>
        </authorList>
    </citation>
    <scope>NUCLEOTIDE SEQUENCE</scope>
    <source>
        <strain evidence="2">Expedition CK06-06</strain>
    </source>
</reference>
<protein>
    <submittedName>
        <fullName evidence="2">Uncharacterized protein</fullName>
    </submittedName>
</protein>